<dbReference type="EMBL" id="MT142269">
    <property type="protein sequence ID" value="QJA77205.1"/>
    <property type="molecule type" value="Genomic_DNA"/>
</dbReference>
<dbReference type="InterPro" id="IPR029052">
    <property type="entry name" value="Metallo-depent_PP-like"/>
</dbReference>
<organism evidence="2">
    <name type="scientific">viral metagenome</name>
    <dbReference type="NCBI Taxonomy" id="1070528"/>
    <lineage>
        <taxon>unclassified sequences</taxon>
        <taxon>metagenomes</taxon>
        <taxon>organismal metagenomes</taxon>
    </lineage>
</organism>
<evidence type="ECO:0008006" key="3">
    <source>
        <dbReference type="Google" id="ProtNLM"/>
    </source>
</evidence>
<reference evidence="2" key="1">
    <citation type="submission" date="2020-03" db="EMBL/GenBank/DDBJ databases">
        <title>The deep terrestrial virosphere.</title>
        <authorList>
            <person name="Holmfeldt K."/>
            <person name="Nilsson E."/>
            <person name="Simone D."/>
            <person name="Lopez-Fernandez M."/>
            <person name="Wu X."/>
            <person name="de Brujin I."/>
            <person name="Lundin D."/>
            <person name="Andersson A."/>
            <person name="Bertilsson S."/>
            <person name="Dopson M."/>
        </authorList>
    </citation>
    <scope>NUCLEOTIDE SEQUENCE</scope>
    <source>
        <strain evidence="1">MM415A01353</strain>
        <strain evidence="2">MM415B02909</strain>
    </source>
</reference>
<gene>
    <name evidence="1" type="ORF">MM415A01353_0015</name>
    <name evidence="2" type="ORF">MM415B02909_0007</name>
</gene>
<accession>A0A6M3L267</accession>
<proteinExistence type="predicted"/>
<evidence type="ECO:0000313" key="1">
    <source>
        <dbReference type="EMBL" id="QJA77205.1"/>
    </source>
</evidence>
<evidence type="ECO:0000313" key="2">
    <source>
        <dbReference type="EMBL" id="QJA87684.1"/>
    </source>
</evidence>
<protein>
    <recommendedName>
        <fullName evidence="3">Calcineurin-like phosphoesterase</fullName>
    </recommendedName>
</protein>
<dbReference type="EMBL" id="MT142726">
    <property type="protein sequence ID" value="QJA87684.1"/>
    <property type="molecule type" value="Genomic_DNA"/>
</dbReference>
<name>A0A6M3L267_9ZZZZ</name>
<dbReference type="SUPFAM" id="SSF56300">
    <property type="entry name" value="Metallo-dependent phosphatases"/>
    <property type="match status" value="1"/>
</dbReference>
<sequence>MGDLAEYIGPRDPRWNRKLVAGWVDQDDVARSQTKKVVQIFNPIAPKVIGASAGNHEYRFMLHQSDNVQEWICEGLSVTNLGYSCFVHLVFERENSNEHHLFKGCITHGGSGATTDTGAKNALRKWMTQNDALWYAYGHLHRVGMIDRDELGTNQINKIIDKETIGVLTGCFFRTYQDGVDPSYGEMRTFEPNTIGYSVIEFDINEGSMSFQKKVYKEVD</sequence>
<dbReference type="AlphaFoldDB" id="A0A6M3L267"/>